<keyword evidence="2" id="KW-1185">Reference proteome</keyword>
<reference evidence="2" key="1">
    <citation type="submission" date="2011-12" db="EMBL/GenBank/DDBJ databases">
        <title>Complete sequence of Methanoregula formicicum SMSP.</title>
        <authorList>
            <person name="Lucas S."/>
            <person name="Han J."/>
            <person name="Lapidus A."/>
            <person name="Cheng J.-F."/>
            <person name="Goodwin L."/>
            <person name="Pitluck S."/>
            <person name="Peters L."/>
            <person name="Ovchinnikova G."/>
            <person name="Teshima H."/>
            <person name="Detter J.C."/>
            <person name="Han C."/>
            <person name="Tapia R."/>
            <person name="Land M."/>
            <person name="Hauser L."/>
            <person name="Kyrpides N."/>
            <person name="Ivanova N."/>
            <person name="Pagani I."/>
            <person name="Imachi H."/>
            <person name="Tamaki H."/>
            <person name="Sekiguchi Y."/>
            <person name="Kamagata Y."/>
            <person name="Cadillo-Quiroz H."/>
            <person name="Zinder S."/>
            <person name="Liu W.-T."/>
            <person name="Woyke T."/>
        </authorList>
    </citation>
    <scope>NUCLEOTIDE SEQUENCE [LARGE SCALE GENOMIC DNA]</scope>
    <source>
        <strain evidence="2">DSM 22288 / NBRC 105244 / SMSP</strain>
    </source>
</reference>
<name>L0HG14_METFS</name>
<dbReference type="InParanoid" id="L0HG14"/>
<organism evidence="1 2">
    <name type="scientific">Methanoregula formicica (strain DSM 22288 / NBRC 105244 / SMSP)</name>
    <dbReference type="NCBI Taxonomy" id="593750"/>
    <lineage>
        <taxon>Archaea</taxon>
        <taxon>Methanobacteriati</taxon>
        <taxon>Methanobacteriota</taxon>
        <taxon>Stenosarchaea group</taxon>
        <taxon>Methanomicrobia</taxon>
        <taxon>Methanomicrobiales</taxon>
        <taxon>Methanoregulaceae</taxon>
        <taxon>Methanoregula</taxon>
    </lineage>
</organism>
<dbReference type="EMBL" id="CP003167">
    <property type="protein sequence ID" value="AGB02970.1"/>
    <property type="molecule type" value="Genomic_DNA"/>
</dbReference>
<accession>L0HG14</accession>
<reference evidence="1 2" key="2">
    <citation type="journal article" date="2014" name="Genome Announc.">
        <title>Complete Genome Sequence of Methanoregula formicica SMSPT, a Mesophilic Hydrogenotrophic Methanogen Isolated from a Methanogenic Upflow Anaerobic Sludge Blanket Reactor.</title>
        <authorList>
            <person name="Yamamoto K."/>
            <person name="Tamaki H."/>
            <person name="Cadillo-Quiroz H."/>
            <person name="Imachi H."/>
            <person name="Kyrpides N."/>
            <person name="Woyke T."/>
            <person name="Goodwin L."/>
            <person name="Zinder S.H."/>
            <person name="Kamagata Y."/>
            <person name="Liu W.T."/>
        </authorList>
    </citation>
    <scope>NUCLEOTIDE SEQUENCE [LARGE SCALE GENOMIC DNA]</scope>
    <source>
        <strain evidence="2">DSM 22288 / NBRC 105244 / SMSP</strain>
    </source>
</reference>
<dbReference type="RefSeq" id="WP_015285933.1">
    <property type="nucleotide sequence ID" value="NC_019943.1"/>
</dbReference>
<dbReference type="AlphaFoldDB" id="L0HG14"/>
<evidence type="ECO:0000313" key="2">
    <source>
        <dbReference type="Proteomes" id="UP000010824"/>
    </source>
</evidence>
<sequence length="46" mass="5245">MHRLSGDGILEVRKDGRNARYELNPDVLPILEKYLEDADPVRDPPA</sequence>
<gene>
    <name evidence="1" type="ordered locus">Metfor_1954</name>
</gene>
<proteinExistence type="predicted"/>
<evidence type="ECO:0000313" key="1">
    <source>
        <dbReference type="EMBL" id="AGB02970.1"/>
    </source>
</evidence>
<evidence type="ECO:0008006" key="3">
    <source>
        <dbReference type="Google" id="ProtNLM"/>
    </source>
</evidence>
<dbReference type="eggNOG" id="arCOG02611">
    <property type="taxonomic scope" value="Archaea"/>
</dbReference>
<dbReference type="HOGENOM" id="CLU_3178565_0_0_2"/>
<dbReference type="KEGG" id="mfo:Metfor_1954"/>
<dbReference type="GeneID" id="43503272"/>
<protein>
    <recommendedName>
        <fullName evidence="3">Transcriptional regulator</fullName>
    </recommendedName>
</protein>
<dbReference type="Proteomes" id="UP000010824">
    <property type="component" value="Chromosome"/>
</dbReference>